<proteinExistence type="predicted"/>
<keyword evidence="3" id="KW-0004">4Fe-4S</keyword>
<dbReference type="InterPro" id="IPR000813">
    <property type="entry name" value="7Fe_ferredoxin"/>
</dbReference>
<dbReference type="CDD" id="cd10551">
    <property type="entry name" value="PsrB"/>
    <property type="match status" value="1"/>
</dbReference>
<evidence type="ECO:0000313" key="10">
    <source>
        <dbReference type="EMBL" id="HJA09518.1"/>
    </source>
</evidence>
<evidence type="ECO:0000256" key="6">
    <source>
        <dbReference type="ARBA" id="ARBA00023004"/>
    </source>
</evidence>
<dbReference type="PROSITE" id="PS00198">
    <property type="entry name" value="4FE4S_FER_1"/>
    <property type="match status" value="1"/>
</dbReference>
<dbReference type="InterPro" id="IPR017896">
    <property type="entry name" value="4Fe4S_Fe-S-bd"/>
</dbReference>
<dbReference type="InterPro" id="IPR017900">
    <property type="entry name" value="4Fe4S_Fe_S_CS"/>
</dbReference>
<dbReference type="PROSITE" id="PS51379">
    <property type="entry name" value="4FE4S_FER_2"/>
    <property type="match status" value="3"/>
</dbReference>
<dbReference type="GO" id="GO:0046872">
    <property type="term" value="F:metal ion binding"/>
    <property type="evidence" value="ECO:0007669"/>
    <property type="project" value="UniProtKB-KW"/>
</dbReference>
<keyword evidence="6" id="KW-0408">Iron</keyword>
<feature type="transmembrane region" description="Helical" evidence="8">
    <location>
        <begin position="208"/>
        <end position="225"/>
    </location>
</feature>
<comment type="caution">
    <text evidence="10">The sequence shown here is derived from an EMBL/GenBank/DDBJ whole genome shotgun (WGS) entry which is preliminary data.</text>
</comment>
<dbReference type="EMBL" id="DXAN01000032">
    <property type="protein sequence ID" value="HJA09518.1"/>
    <property type="molecule type" value="Genomic_DNA"/>
</dbReference>
<dbReference type="GO" id="GO:0051539">
    <property type="term" value="F:4 iron, 4 sulfur cluster binding"/>
    <property type="evidence" value="ECO:0007669"/>
    <property type="project" value="UniProtKB-KW"/>
</dbReference>
<gene>
    <name evidence="10" type="ORF">H9962_10095</name>
</gene>
<sequence length="243" mass="26039">MSRLIMAIDANKCMNCKACVIACQQRNSVPYIHNRNWVKAVSVPAAPSGWHYQPGGCMQCDKPQCVDACPTGATYKGDDGVVYVDPGKCIGCGCCITACPYDARYKDITRGGIVDKCDYCLSSRQRGLAPACVSICPTKARVFGDADDPDSEVSKLLAANKDNLVYVKASQVDTEPTLVYIGQTTPTDWPRNAEIPAPIKGMGVASTAVSWLGGLCLLGIGGVFVRQLIRPSDKEDDPSNHNV</sequence>
<dbReference type="GO" id="GO:0009055">
    <property type="term" value="F:electron transfer activity"/>
    <property type="evidence" value="ECO:0007669"/>
    <property type="project" value="InterPro"/>
</dbReference>
<feature type="domain" description="4Fe-4S ferredoxin-type" evidence="9">
    <location>
        <begin position="4"/>
        <end position="34"/>
    </location>
</feature>
<feature type="domain" description="4Fe-4S ferredoxin-type" evidence="9">
    <location>
        <begin position="48"/>
        <end position="79"/>
    </location>
</feature>
<dbReference type="InterPro" id="IPR050954">
    <property type="entry name" value="ET_IronSulfur_Cluster-Binding"/>
</dbReference>
<dbReference type="Proteomes" id="UP000824225">
    <property type="component" value="Unassembled WGS sequence"/>
</dbReference>
<dbReference type="Pfam" id="PF13247">
    <property type="entry name" value="Fer4_11"/>
    <property type="match status" value="1"/>
</dbReference>
<dbReference type="Gene3D" id="3.30.70.20">
    <property type="match status" value="2"/>
</dbReference>
<evidence type="ECO:0000256" key="7">
    <source>
        <dbReference type="ARBA" id="ARBA00023014"/>
    </source>
</evidence>
<dbReference type="AlphaFoldDB" id="A0A9D2HE08"/>
<reference evidence="10" key="1">
    <citation type="journal article" date="2021" name="PeerJ">
        <title>Extensive microbial diversity within the chicken gut microbiome revealed by metagenomics and culture.</title>
        <authorList>
            <person name="Gilroy R."/>
            <person name="Ravi A."/>
            <person name="Getino M."/>
            <person name="Pursley I."/>
            <person name="Horton D.L."/>
            <person name="Alikhan N.F."/>
            <person name="Baker D."/>
            <person name="Gharbi K."/>
            <person name="Hall N."/>
            <person name="Watson M."/>
            <person name="Adriaenssens E.M."/>
            <person name="Foster-Nyarko E."/>
            <person name="Jarju S."/>
            <person name="Secka A."/>
            <person name="Antonio M."/>
            <person name="Oren A."/>
            <person name="Chaudhuri R.R."/>
            <person name="La Ragione R."/>
            <person name="Hildebrand F."/>
            <person name="Pallen M.J."/>
        </authorList>
    </citation>
    <scope>NUCLEOTIDE SEQUENCE</scope>
    <source>
        <strain evidence="10">CHK186-16707</strain>
    </source>
</reference>
<evidence type="ECO:0000256" key="4">
    <source>
        <dbReference type="ARBA" id="ARBA00022723"/>
    </source>
</evidence>
<dbReference type="PRINTS" id="PR00354">
    <property type="entry name" value="7FE8SFRDOXIN"/>
</dbReference>
<keyword evidence="4" id="KW-0479">Metal-binding</keyword>
<reference evidence="10" key="2">
    <citation type="submission" date="2021-04" db="EMBL/GenBank/DDBJ databases">
        <authorList>
            <person name="Gilroy R."/>
        </authorList>
    </citation>
    <scope>NUCLEOTIDE SEQUENCE</scope>
    <source>
        <strain evidence="10">CHK186-16707</strain>
    </source>
</reference>
<evidence type="ECO:0000313" key="11">
    <source>
        <dbReference type="Proteomes" id="UP000824225"/>
    </source>
</evidence>
<dbReference type="PANTHER" id="PTHR43177:SF3">
    <property type="entry name" value="PROTEIN NRFC HOMOLOG"/>
    <property type="match status" value="1"/>
</dbReference>
<dbReference type="PANTHER" id="PTHR43177">
    <property type="entry name" value="PROTEIN NRFC"/>
    <property type="match status" value="1"/>
</dbReference>
<organism evidence="10 11">
    <name type="scientific">Candidatus Mailhella merdigallinarum</name>
    <dbReference type="NCBI Taxonomy" id="2838658"/>
    <lineage>
        <taxon>Bacteria</taxon>
        <taxon>Pseudomonadati</taxon>
        <taxon>Thermodesulfobacteriota</taxon>
        <taxon>Desulfovibrionia</taxon>
        <taxon>Desulfovibrionales</taxon>
        <taxon>Desulfovibrionaceae</taxon>
        <taxon>Mailhella</taxon>
    </lineage>
</organism>
<keyword evidence="8" id="KW-0812">Transmembrane</keyword>
<evidence type="ECO:0000256" key="1">
    <source>
        <dbReference type="ARBA" id="ARBA00001966"/>
    </source>
</evidence>
<keyword evidence="8" id="KW-0472">Membrane</keyword>
<evidence type="ECO:0000256" key="2">
    <source>
        <dbReference type="ARBA" id="ARBA00022448"/>
    </source>
</evidence>
<keyword evidence="7" id="KW-0411">Iron-sulfur</keyword>
<dbReference type="SUPFAM" id="SSF54862">
    <property type="entry name" value="4Fe-4S ferredoxins"/>
    <property type="match status" value="1"/>
</dbReference>
<protein>
    <submittedName>
        <fullName evidence="10">4Fe-4S dicluster domain-containing protein</fullName>
    </submittedName>
</protein>
<keyword evidence="2" id="KW-0813">Transport</keyword>
<name>A0A9D2HE08_9BACT</name>
<keyword evidence="8" id="KW-1133">Transmembrane helix</keyword>
<keyword evidence="5" id="KW-0249">Electron transport</keyword>
<feature type="domain" description="4Fe-4S ferredoxin-type" evidence="9">
    <location>
        <begin position="80"/>
        <end position="109"/>
    </location>
</feature>
<accession>A0A9D2HE08</accession>
<dbReference type="Pfam" id="PF12800">
    <property type="entry name" value="Fer4_4"/>
    <property type="match status" value="1"/>
</dbReference>
<evidence type="ECO:0000256" key="5">
    <source>
        <dbReference type="ARBA" id="ARBA00022982"/>
    </source>
</evidence>
<comment type="cofactor">
    <cofactor evidence="1">
        <name>[4Fe-4S] cluster</name>
        <dbReference type="ChEBI" id="CHEBI:49883"/>
    </cofactor>
</comment>
<evidence type="ECO:0000256" key="3">
    <source>
        <dbReference type="ARBA" id="ARBA00022485"/>
    </source>
</evidence>
<evidence type="ECO:0000259" key="9">
    <source>
        <dbReference type="PROSITE" id="PS51379"/>
    </source>
</evidence>
<evidence type="ECO:0000256" key="8">
    <source>
        <dbReference type="SAM" id="Phobius"/>
    </source>
</evidence>